<keyword evidence="3" id="KW-1185">Reference proteome</keyword>
<dbReference type="EMBL" id="CAMAPE010000031">
    <property type="protein sequence ID" value="CAH9094523.1"/>
    <property type="molecule type" value="Genomic_DNA"/>
</dbReference>
<feature type="compositionally biased region" description="Pro residues" evidence="1">
    <location>
        <begin position="1"/>
        <end position="10"/>
    </location>
</feature>
<dbReference type="AlphaFoldDB" id="A0A9P0ZBS9"/>
<protein>
    <submittedName>
        <fullName evidence="2">Uncharacterized protein</fullName>
    </submittedName>
</protein>
<feature type="compositionally biased region" description="Polar residues" evidence="1">
    <location>
        <begin position="37"/>
        <end position="46"/>
    </location>
</feature>
<evidence type="ECO:0000313" key="3">
    <source>
        <dbReference type="Proteomes" id="UP001152484"/>
    </source>
</evidence>
<feature type="compositionally biased region" description="Pro residues" evidence="1">
    <location>
        <begin position="19"/>
        <end position="31"/>
    </location>
</feature>
<name>A0A9P0ZBS9_CUSEU</name>
<feature type="region of interest" description="Disordered" evidence="1">
    <location>
        <begin position="1"/>
        <end position="110"/>
    </location>
</feature>
<organism evidence="2 3">
    <name type="scientific">Cuscuta europaea</name>
    <name type="common">European dodder</name>
    <dbReference type="NCBI Taxonomy" id="41803"/>
    <lineage>
        <taxon>Eukaryota</taxon>
        <taxon>Viridiplantae</taxon>
        <taxon>Streptophyta</taxon>
        <taxon>Embryophyta</taxon>
        <taxon>Tracheophyta</taxon>
        <taxon>Spermatophyta</taxon>
        <taxon>Magnoliopsida</taxon>
        <taxon>eudicotyledons</taxon>
        <taxon>Gunneridae</taxon>
        <taxon>Pentapetalae</taxon>
        <taxon>asterids</taxon>
        <taxon>lamiids</taxon>
        <taxon>Solanales</taxon>
        <taxon>Convolvulaceae</taxon>
        <taxon>Cuscuteae</taxon>
        <taxon>Cuscuta</taxon>
        <taxon>Cuscuta subgen. Cuscuta</taxon>
    </lineage>
</organism>
<comment type="caution">
    <text evidence="2">The sequence shown here is derived from an EMBL/GenBank/DDBJ whole genome shotgun (WGS) entry which is preliminary data.</text>
</comment>
<gene>
    <name evidence="2" type="ORF">CEURO_LOCUS12779</name>
</gene>
<accession>A0A9P0ZBS9</accession>
<dbReference type="Proteomes" id="UP001152484">
    <property type="component" value="Unassembled WGS sequence"/>
</dbReference>
<evidence type="ECO:0000313" key="2">
    <source>
        <dbReference type="EMBL" id="CAH9094523.1"/>
    </source>
</evidence>
<proteinExistence type="predicted"/>
<reference evidence="2" key="1">
    <citation type="submission" date="2022-07" db="EMBL/GenBank/DDBJ databases">
        <authorList>
            <person name="Macas J."/>
            <person name="Novak P."/>
            <person name="Neumann P."/>
        </authorList>
    </citation>
    <scope>NUCLEOTIDE SEQUENCE</scope>
</reference>
<evidence type="ECO:0000256" key="1">
    <source>
        <dbReference type="SAM" id="MobiDB-lite"/>
    </source>
</evidence>
<sequence length="110" mass="11161">MSPQPLPNPTPSTASPQPSASPAPFPQPPAPADSHTDSSLSGQPTSIAAHHTHPDLKPRSDGQAAEEEAVRLFRPLSDFEGGGSGRSDSSSIDVGGSGTGIGQLISNGRR</sequence>